<dbReference type="PANTHER" id="PTHR12925:SF0">
    <property type="entry name" value="PROTEIN HIKESHI"/>
    <property type="match status" value="1"/>
</dbReference>
<reference evidence="4 5" key="1">
    <citation type="submission" date="2024-11" db="EMBL/GenBank/DDBJ databases">
        <title>Chromosome-level genome assembly of the freshwater bivalve Anodonta woodiana.</title>
        <authorList>
            <person name="Chen X."/>
        </authorList>
    </citation>
    <scope>NUCLEOTIDE SEQUENCE [LARGE SCALE GENOMIC DNA]</scope>
    <source>
        <strain evidence="4">MN2024</strain>
        <tissue evidence="4">Gills</tissue>
    </source>
</reference>
<name>A0ABD3U2G1_SINWO</name>
<dbReference type="Pfam" id="PF05603">
    <property type="entry name" value="Hikeshi-like_N"/>
    <property type="match status" value="1"/>
</dbReference>
<sequence>MFGLIVSGRIVQTDAQQISENKFIFNIQDADNINHIVVFLTGQVPFPDGLGGAVYFCWPDPISGSSWKLLGHISNSKPSAIFKITQLKSGGGGEVCTSHPFGQVDQSHLAQIGISAEPLDQLAQQTPEILANTSTAEPFLEFSTKMLENLFNYSSSFAVTQSQMMPNPTETYVPMSSLRNWFQNFHRRLQQNPYFWRS</sequence>
<protein>
    <recommendedName>
        <fullName evidence="6">Hikeshi-like domain-containing protein</fullName>
    </recommendedName>
</protein>
<feature type="domain" description="Hikeshi-like N-terminal" evidence="2">
    <location>
        <begin position="5"/>
        <end position="129"/>
    </location>
</feature>
<dbReference type="InterPro" id="IPR031318">
    <property type="entry name" value="OPI10"/>
</dbReference>
<evidence type="ECO:0000259" key="3">
    <source>
        <dbReference type="Pfam" id="PF21057"/>
    </source>
</evidence>
<evidence type="ECO:0000313" key="5">
    <source>
        <dbReference type="Proteomes" id="UP001634394"/>
    </source>
</evidence>
<evidence type="ECO:0000259" key="2">
    <source>
        <dbReference type="Pfam" id="PF05603"/>
    </source>
</evidence>
<comment type="caution">
    <text evidence="4">The sequence shown here is derived from an EMBL/GenBank/DDBJ whole genome shotgun (WGS) entry which is preliminary data.</text>
</comment>
<dbReference type="Pfam" id="PF21057">
    <property type="entry name" value="Hikeshi-like_C"/>
    <property type="match status" value="1"/>
</dbReference>
<proteinExistence type="inferred from homology"/>
<dbReference type="AlphaFoldDB" id="A0ABD3U2G1"/>
<comment type="similarity">
    <text evidence="1">Belongs to the OPI10 family.</text>
</comment>
<evidence type="ECO:0000313" key="4">
    <source>
        <dbReference type="EMBL" id="KAL3842587.1"/>
    </source>
</evidence>
<dbReference type="InterPro" id="IPR008493">
    <property type="entry name" value="Hikeshi-like_N"/>
</dbReference>
<organism evidence="4 5">
    <name type="scientific">Sinanodonta woodiana</name>
    <name type="common">Chinese pond mussel</name>
    <name type="synonym">Anodonta woodiana</name>
    <dbReference type="NCBI Taxonomy" id="1069815"/>
    <lineage>
        <taxon>Eukaryota</taxon>
        <taxon>Metazoa</taxon>
        <taxon>Spiralia</taxon>
        <taxon>Lophotrochozoa</taxon>
        <taxon>Mollusca</taxon>
        <taxon>Bivalvia</taxon>
        <taxon>Autobranchia</taxon>
        <taxon>Heteroconchia</taxon>
        <taxon>Palaeoheterodonta</taxon>
        <taxon>Unionida</taxon>
        <taxon>Unionoidea</taxon>
        <taxon>Unionidae</taxon>
        <taxon>Unioninae</taxon>
        <taxon>Sinanodonta</taxon>
    </lineage>
</organism>
<gene>
    <name evidence="4" type="ORF">ACJMK2_020581</name>
</gene>
<evidence type="ECO:0008006" key="6">
    <source>
        <dbReference type="Google" id="ProtNLM"/>
    </source>
</evidence>
<dbReference type="EMBL" id="JBJQND010000017">
    <property type="protein sequence ID" value="KAL3842587.1"/>
    <property type="molecule type" value="Genomic_DNA"/>
</dbReference>
<dbReference type="PANTHER" id="PTHR12925">
    <property type="entry name" value="HIKESHI FAMILY MEMBER"/>
    <property type="match status" value="1"/>
</dbReference>
<dbReference type="InterPro" id="IPR048364">
    <property type="entry name" value="Hikeshi-like_C"/>
</dbReference>
<accession>A0ABD3U2G1</accession>
<feature type="domain" description="Hikeshi-like C-terminal" evidence="3">
    <location>
        <begin position="138"/>
        <end position="197"/>
    </location>
</feature>
<evidence type="ECO:0000256" key="1">
    <source>
        <dbReference type="ARBA" id="ARBA00006623"/>
    </source>
</evidence>
<dbReference type="Proteomes" id="UP001634394">
    <property type="component" value="Unassembled WGS sequence"/>
</dbReference>
<keyword evidence="5" id="KW-1185">Reference proteome</keyword>